<protein>
    <recommendedName>
        <fullName evidence="6">RNA polymerase sigma-70 region 2 domain-containing protein</fullName>
    </recommendedName>
</protein>
<evidence type="ECO:0000313" key="5">
    <source>
        <dbReference type="Proteomes" id="UP000612362"/>
    </source>
</evidence>
<dbReference type="PANTHER" id="PTHR43133:SF62">
    <property type="entry name" value="RNA POLYMERASE SIGMA FACTOR SIGZ"/>
    <property type="match status" value="1"/>
</dbReference>
<evidence type="ECO:0000256" key="3">
    <source>
        <dbReference type="ARBA" id="ARBA00023163"/>
    </source>
</evidence>
<dbReference type="GO" id="GO:0016987">
    <property type="term" value="F:sigma factor activity"/>
    <property type="evidence" value="ECO:0007669"/>
    <property type="project" value="UniProtKB-KW"/>
</dbReference>
<keyword evidence="5" id="KW-1185">Reference proteome</keyword>
<evidence type="ECO:0000256" key="2">
    <source>
        <dbReference type="ARBA" id="ARBA00023082"/>
    </source>
</evidence>
<name>A0A8J3I6S0_9CHLR</name>
<proteinExistence type="predicted"/>
<keyword evidence="2" id="KW-0731">Sigma factor</keyword>
<dbReference type="PANTHER" id="PTHR43133">
    <property type="entry name" value="RNA POLYMERASE ECF-TYPE SIGMA FACTO"/>
    <property type="match status" value="1"/>
</dbReference>
<dbReference type="SUPFAM" id="SSF88946">
    <property type="entry name" value="Sigma2 domain of RNA polymerase sigma factors"/>
    <property type="match status" value="1"/>
</dbReference>
<reference evidence="4" key="1">
    <citation type="submission" date="2020-10" db="EMBL/GenBank/DDBJ databases">
        <title>Taxonomic study of unclassified bacteria belonging to the class Ktedonobacteria.</title>
        <authorList>
            <person name="Yabe S."/>
            <person name="Wang C.M."/>
            <person name="Zheng Y."/>
            <person name="Sakai Y."/>
            <person name="Cavaletti L."/>
            <person name="Monciardini P."/>
            <person name="Donadio S."/>
        </authorList>
    </citation>
    <scope>NUCLEOTIDE SEQUENCE</scope>
    <source>
        <strain evidence="4">SOSP1-1</strain>
    </source>
</reference>
<accession>A0A8J3I6S0</accession>
<dbReference type="InterPro" id="IPR039425">
    <property type="entry name" value="RNA_pol_sigma-70-like"/>
</dbReference>
<comment type="caution">
    <text evidence="4">The sequence shown here is derived from an EMBL/GenBank/DDBJ whole genome shotgun (WGS) entry which is preliminary data.</text>
</comment>
<dbReference type="Proteomes" id="UP000612362">
    <property type="component" value="Unassembled WGS sequence"/>
</dbReference>
<dbReference type="GO" id="GO:0006352">
    <property type="term" value="P:DNA-templated transcription initiation"/>
    <property type="evidence" value="ECO:0007669"/>
    <property type="project" value="InterPro"/>
</dbReference>
<organism evidence="4 5">
    <name type="scientific">Ktedonospora formicarum</name>
    <dbReference type="NCBI Taxonomy" id="2778364"/>
    <lineage>
        <taxon>Bacteria</taxon>
        <taxon>Bacillati</taxon>
        <taxon>Chloroflexota</taxon>
        <taxon>Ktedonobacteria</taxon>
        <taxon>Ktedonobacterales</taxon>
        <taxon>Ktedonobacteraceae</taxon>
        <taxon>Ktedonospora</taxon>
    </lineage>
</organism>
<evidence type="ECO:0000256" key="1">
    <source>
        <dbReference type="ARBA" id="ARBA00023015"/>
    </source>
</evidence>
<sequence>MRQNYDDFYIGISIYQNHIVCKLLAFSIDKPKRQGKAFANHMFSTMTNHELVAQLYQKHAHALLKYLISSLRERQEVEDVLVEVFLVALEYEGLAHLNEHQQFAWLLSVARNKAVDWYRLKKRLPQASLNQMTPLLQEPISK</sequence>
<evidence type="ECO:0000313" key="4">
    <source>
        <dbReference type="EMBL" id="GHO45729.1"/>
    </source>
</evidence>
<dbReference type="EMBL" id="BNJF01000002">
    <property type="protein sequence ID" value="GHO45729.1"/>
    <property type="molecule type" value="Genomic_DNA"/>
</dbReference>
<dbReference type="AlphaFoldDB" id="A0A8J3I6S0"/>
<keyword evidence="3" id="KW-0804">Transcription</keyword>
<evidence type="ECO:0008006" key="6">
    <source>
        <dbReference type="Google" id="ProtNLM"/>
    </source>
</evidence>
<dbReference type="RefSeq" id="WP_220195161.1">
    <property type="nucleotide sequence ID" value="NZ_BNJF01000002.1"/>
</dbReference>
<dbReference type="Gene3D" id="1.10.1740.10">
    <property type="match status" value="1"/>
</dbReference>
<keyword evidence="1" id="KW-0805">Transcription regulation</keyword>
<gene>
    <name evidence="4" type="ORF">KSX_38920</name>
</gene>
<dbReference type="InterPro" id="IPR013325">
    <property type="entry name" value="RNA_pol_sigma_r2"/>
</dbReference>